<dbReference type="KEGG" id="kst:KSMBR1_1917"/>
<reference evidence="5" key="4">
    <citation type="submission" date="2017-10" db="EMBL/GenBank/DDBJ databases">
        <authorList>
            <person name="Frank J."/>
        </authorList>
    </citation>
    <scope>NUCLEOTIDE SEQUENCE [LARGE SCALE GENOMIC DNA]</scope>
</reference>
<evidence type="ECO:0000256" key="1">
    <source>
        <dbReference type="SAM" id="Phobius"/>
    </source>
</evidence>
<feature type="transmembrane region" description="Helical" evidence="1">
    <location>
        <begin position="20"/>
        <end position="38"/>
    </location>
</feature>
<evidence type="ECO:0000313" key="5">
    <source>
        <dbReference type="Proteomes" id="UP000221734"/>
    </source>
</evidence>
<evidence type="ECO:0000313" key="6">
    <source>
        <dbReference type="Proteomes" id="UP000501926"/>
    </source>
</evidence>
<reference evidence="2" key="1">
    <citation type="journal article" date="2006" name="Nature">
        <title>Deciphering the evolution and metabolism of an anammox bacterium from a community genome.</title>
        <authorList>
            <person name="Strous M."/>
            <person name="Pelletier E."/>
            <person name="Mangenot S."/>
            <person name="Rattei T."/>
            <person name="Lehner A."/>
            <person name="Taylor M.W."/>
            <person name="Horn M."/>
            <person name="Daims H."/>
            <person name="Bartol-Mavel D."/>
            <person name="Wincker P."/>
            <person name="Barbe V."/>
            <person name="Fonknechten N."/>
            <person name="Vallenet D."/>
            <person name="Segurens B."/>
            <person name="Schenowitz-Truong C."/>
            <person name="Medigue C."/>
            <person name="Collingro A."/>
            <person name="Snel B."/>
            <person name="Dutilh B.E."/>
            <person name="OpDenCamp H.J.M."/>
            <person name="vanDerDrift C."/>
            <person name="Cirpus I."/>
            <person name="vanDePas-Schoonen K.T."/>
            <person name="Harhangi H.R."/>
            <person name="vanNiftrik L."/>
            <person name="Schmid M."/>
            <person name="Keltjens J."/>
            <person name="vanDeVossenberg J."/>
            <person name="Kartal B."/>
            <person name="Meier H."/>
            <person name="Frishman D."/>
            <person name="Huynen M.A."/>
            <person name="Mewes H."/>
            <person name="Weissenbach J."/>
            <person name="Jetten M.S.M."/>
            <person name="Wagner M."/>
            <person name="LePaslier D."/>
        </authorList>
    </citation>
    <scope>NUCLEOTIDE SEQUENCE</scope>
</reference>
<keyword evidence="1" id="KW-0472">Membrane</keyword>
<protein>
    <submittedName>
        <fullName evidence="3">Putative membrane protein</fullName>
    </submittedName>
</protein>
<dbReference type="EMBL" id="CP049055">
    <property type="protein sequence ID" value="QII09670.1"/>
    <property type="molecule type" value="Genomic_DNA"/>
</dbReference>
<proteinExistence type="predicted"/>
<evidence type="ECO:0000313" key="4">
    <source>
        <dbReference type="EMBL" id="SOH04415.1"/>
    </source>
</evidence>
<keyword evidence="5" id="KW-1185">Reference proteome</keyword>
<accession>Q1PY27</accession>
<name>Q1PY27_KUEST</name>
<evidence type="ECO:0000313" key="3">
    <source>
        <dbReference type="EMBL" id="QII09670.1"/>
    </source>
</evidence>
<evidence type="ECO:0000313" key="2">
    <source>
        <dbReference type="EMBL" id="CAJ72940.1"/>
    </source>
</evidence>
<keyword evidence="1" id="KW-1133">Transmembrane helix</keyword>
<dbReference type="EMBL" id="LT934425">
    <property type="protein sequence ID" value="SOH04415.1"/>
    <property type="molecule type" value="Genomic_DNA"/>
</dbReference>
<feature type="transmembrane region" description="Helical" evidence="1">
    <location>
        <begin position="44"/>
        <end position="63"/>
    </location>
</feature>
<organism evidence="2">
    <name type="scientific">Kuenenia stuttgartiensis</name>
    <dbReference type="NCBI Taxonomy" id="174633"/>
    <lineage>
        <taxon>Bacteria</taxon>
        <taxon>Pseudomonadati</taxon>
        <taxon>Planctomycetota</taxon>
        <taxon>Candidatus Brocadiia</taxon>
        <taxon>Candidatus Brocadiales</taxon>
        <taxon>Candidatus Brocadiaceae</taxon>
        <taxon>Candidatus Kuenenia</taxon>
    </lineage>
</organism>
<dbReference type="RefSeq" id="WP_099325133.1">
    <property type="nucleotide sequence ID" value="NZ_CP049055.1"/>
</dbReference>
<keyword evidence="1" id="KW-0812">Transmembrane</keyword>
<dbReference type="EMBL" id="CT573072">
    <property type="protein sequence ID" value="CAJ72940.1"/>
    <property type="molecule type" value="Genomic_DNA"/>
</dbReference>
<dbReference type="AlphaFoldDB" id="Q1PY27"/>
<dbReference type="OrthoDB" id="284335at2"/>
<sequence length="149" mass="16915">MGEKYGFSQAQQVGKTANLVIFLGILGVVLSVAALTMSDSLARRGYGTFYAFTGLLMVGLGYGVRYRYKYCLNAALILFVALSCHFLYRFVVYHTAYILLRLLLSMWVSYRLFQALSPMKILIETNTFPDKTNRFIGFLSRQKKHDHSG</sequence>
<reference evidence="4" key="3">
    <citation type="submission" date="2017-10" db="EMBL/GenBank/DDBJ databases">
        <authorList>
            <person name="Banno H."/>
            <person name="Chua N.-H."/>
        </authorList>
    </citation>
    <scope>NUCLEOTIDE SEQUENCE [LARGE SCALE GENOMIC DNA]</scope>
    <source>
        <strain evidence="4">Kuenenia_mbr1_ru-nijmegen</strain>
    </source>
</reference>
<reference evidence="3 6" key="5">
    <citation type="submission" date="2020-02" db="EMBL/GenBank/DDBJ databases">
        <title>Newly sequenced genome of strain CSTR1 showed variability in Candidatus Kuenenia stuttgartiensis genomes.</title>
        <authorList>
            <person name="Ding C."/>
            <person name="Adrian L."/>
        </authorList>
    </citation>
    <scope>NUCLEOTIDE SEQUENCE [LARGE SCALE GENOMIC DNA]</scope>
    <source>
        <strain evidence="3 6">CSTR1</strain>
    </source>
</reference>
<dbReference type="Proteomes" id="UP000221734">
    <property type="component" value="Chromosome Kuenenia_stuttgartiensis_MBR1"/>
</dbReference>
<reference evidence="2" key="2">
    <citation type="submission" date="2006-01" db="EMBL/GenBank/DDBJ databases">
        <authorList>
            <person name="Genoscope"/>
        </authorList>
    </citation>
    <scope>NUCLEOTIDE SEQUENCE</scope>
</reference>
<dbReference type="Proteomes" id="UP000501926">
    <property type="component" value="Chromosome"/>
</dbReference>
<gene>
    <name evidence="3" type="ORF">KsCSTR_02910</name>
    <name evidence="4" type="ORF">KSMBR1_1917</name>
    <name evidence="2" type="ORF">kustd2195</name>
</gene>
<feature type="transmembrane region" description="Helical" evidence="1">
    <location>
        <begin position="70"/>
        <end position="88"/>
    </location>
</feature>